<dbReference type="OrthoDB" id="142078at2"/>
<feature type="domain" description="DAGKc" evidence="12">
    <location>
        <begin position="1"/>
        <end position="131"/>
    </location>
</feature>
<reference evidence="13 14" key="1">
    <citation type="submission" date="2018-03" db="EMBL/GenBank/DDBJ databases">
        <title>Genomic Encyclopedia of Archaeal and Bacterial Type Strains, Phase II (KMG-II): from individual species to whole genera.</title>
        <authorList>
            <person name="Goeker M."/>
        </authorList>
    </citation>
    <scope>NUCLEOTIDE SEQUENCE [LARGE SCALE GENOMIC DNA]</scope>
    <source>
        <strain evidence="13 14">DSM 100673</strain>
    </source>
</reference>
<evidence type="ECO:0000259" key="12">
    <source>
        <dbReference type="PROSITE" id="PS50146"/>
    </source>
</evidence>
<keyword evidence="3" id="KW-0808">Transferase</keyword>
<keyword evidence="9" id="KW-0443">Lipid metabolism</keyword>
<evidence type="ECO:0000256" key="2">
    <source>
        <dbReference type="ARBA" id="ARBA00022516"/>
    </source>
</evidence>
<dbReference type="NCBIfam" id="TIGR00147">
    <property type="entry name" value="YegS/Rv2252/BmrU family lipid kinase"/>
    <property type="match status" value="1"/>
</dbReference>
<keyword evidence="6 13" id="KW-0418">Kinase</keyword>
<dbReference type="Proteomes" id="UP000240418">
    <property type="component" value="Unassembled WGS sequence"/>
</dbReference>
<evidence type="ECO:0000256" key="11">
    <source>
        <dbReference type="ARBA" id="ARBA00023264"/>
    </source>
</evidence>
<keyword evidence="7" id="KW-0067">ATP-binding</keyword>
<dbReference type="EMBL" id="PYGJ01000015">
    <property type="protein sequence ID" value="PSL17709.1"/>
    <property type="molecule type" value="Genomic_DNA"/>
</dbReference>
<organism evidence="13 14">
    <name type="scientific">Shimia abyssi</name>
    <dbReference type="NCBI Taxonomy" id="1662395"/>
    <lineage>
        <taxon>Bacteria</taxon>
        <taxon>Pseudomonadati</taxon>
        <taxon>Pseudomonadota</taxon>
        <taxon>Alphaproteobacteria</taxon>
        <taxon>Rhodobacterales</taxon>
        <taxon>Roseobacteraceae</taxon>
    </lineage>
</organism>
<dbReference type="GO" id="GO:0046872">
    <property type="term" value="F:metal ion binding"/>
    <property type="evidence" value="ECO:0007669"/>
    <property type="project" value="UniProtKB-KW"/>
</dbReference>
<evidence type="ECO:0000313" key="13">
    <source>
        <dbReference type="EMBL" id="PSL17709.1"/>
    </source>
</evidence>
<dbReference type="GO" id="GO:0016301">
    <property type="term" value="F:kinase activity"/>
    <property type="evidence" value="ECO:0007669"/>
    <property type="project" value="UniProtKB-KW"/>
</dbReference>
<accession>A0A2P8F7M0</accession>
<dbReference type="Pfam" id="PF19279">
    <property type="entry name" value="YegS_C"/>
    <property type="match status" value="1"/>
</dbReference>
<keyword evidence="11" id="KW-1208">Phospholipid metabolism</keyword>
<dbReference type="AlphaFoldDB" id="A0A2P8F7M0"/>
<evidence type="ECO:0000256" key="9">
    <source>
        <dbReference type="ARBA" id="ARBA00023098"/>
    </source>
</evidence>
<keyword evidence="2" id="KW-0444">Lipid biosynthesis</keyword>
<gene>
    <name evidence="13" type="ORF">CLV88_11556</name>
</gene>
<proteinExistence type="predicted"/>
<comment type="cofactor">
    <cofactor evidence="1">
        <name>Mg(2+)</name>
        <dbReference type="ChEBI" id="CHEBI:18420"/>
    </cofactor>
</comment>
<dbReference type="GO" id="GO:0008654">
    <property type="term" value="P:phospholipid biosynthetic process"/>
    <property type="evidence" value="ECO:0007669"/>
    <property type="project" value="UniProtKB-KW"/>
</dbReference>
<evidence type="ECO:0000256" key="7">
    <source>
        <dbReference type="ARBA" id="ARBA00022840"/>
    </source>
</evidence>
<dbReference type="PANTHER" id="PTHR12358:SF106">
    <property type="entry name" value="LIPID KINASE YEGS"/>
    <property type="match status" value="1"/>
</dbReference>
<sequence>MSQKTLLLLNRKSAARPEVREVLKLVQKDLDIEIWVPWSRKQLRKILRRSIERGTKRVIAAGGDGTLNKVTNALLSCSSDVEVSLGLVPLGTANDFARAYGDFGRELDHSIRVAATGEASPIDVGRINGTYFLNVASGGFGAMITATTPQEIKRRLGGLAYSISGLARISELQPAQASISIDGKPAVPTAVTALVIANNRYAGGGFDVAPDASVSDGLLDLGVFSTNSLQSVSTGLAGLIDSKDPASGIVNRTKVKSVVLETVEPFHLNLDGEPMIATKFEIDVLPRRLLFVAPAPN</sequence>
<dbReference type="InterPro" id="IPR005218">
    <property type="entry name" value="Diacylglycerol/lipid_kinase"/>
</dbReference>
<dbReference type="Gene3D" id="3.40.50.10330">
    <property type="entry name" value="Probable inorganic polyphosphate/atp-NAD kinase, domain 1"/>
    <property type="match status" value="1"/>
</dbReference>
<evidence type="ECO:0000256" key="6">
    <source>
        <dbReference type="ARBA" id="ARBA00022777"/>
    </source>
</evidence>
<dbReference type="InterPro" id="IPR050187">
    <property type="entry name" value="Lipid_Phosphate_FormReg"/>
</dbReference>
<evidence type="ECO:0000256" key="4">
    <source>
        <dbReference type="ARBA" id="ARBA00022723"/>
    </source>
</evidence>
<keyword evidence="4" id="KW-0479">Metal-binding</keyword>
<dbReference type="InterPro" id="IPR045540">
    <property type="entry name" value="YegS/DAGK_C"/>
</dbReference>
<dbReference type="InterPro" id="IPR017438">
    <property type="entry name" value="ATP-NAD_kinase_N"/>
</dbReference>
<name>A0A2P8F7M0_9RHOB</name>
<dbReference type="InterPro" id="IPR016064">
    <property type="entry name" value="NAD/diacylglycerol_kinase_sf"/>
</dbReference>
<dbReference type="GO" id="GO:0005524">
    <property type="term" value="F:ATP binding"/>
    <property type="evidence" value="ECO:0007669"/>
    <property type="project" value="UniProtKB-KW"/>
</dbReference>
<dbReference type="GO" id="GO:0005886">
    <property type="term" value="C:plasma membrane"/>
    <property type="evidence" value="ECO:0007669"/>
    <property type="project" value="TreeGrafter"/>
</dbReference>
<dbReference type="Gene3D" id="2.60.200.40">
    <property type="match status" value="1"/>
</dbReference>
<evidence type="ECO:0000256" key="1">
    <source>
        <dbReference type="ARBA" id="ARBA00001946"/>
    </source>
</evidence>
<protein>
    <submittedName>
        <fullName evidence="13">Lipid kinase YegS</fullName>
    </submittedName>
</protein>
<dbReference type="Pfam" id="PF00781">
    <property type="entry name" value="DAGK_cat"/>
    <property type="match status" value="1"/>
</dbReference>
<evidence type="ECO:0000256" key="3">
    <source>
        <dbReference type="ARBA" id="ARBA00022679"/>
    </source>
</evidence>
<dbReference type="InterPro" id="IPR001206">
    <property type="entry name" value="Diacylglycerol_kinase_cat_dom"/>
</dbReference>
<dbReference type="RefSeq" id="WP_106609827.1">
    <property type="nucleotide sequence ID" value="NZ_PYGJ01000015.1"/>
</dbReference>
<keyword evidence="10" id="KW-0594">Phospholipid biosynthesis</keyword>
<dbReference type="SUPFAM" id="SSF111331">
    <property type="entry name" value="NAD kinase/diacylglycerol kinase-like"/>
    <property type="match status" value="1"/>
</dbReference>
<evidence type="ECO:0000256" key="5">
    <source>
        <dbReference type="ARBA" id="ARBA00022741"/>
    </source>
</evidence>
<dbReference type="PROSITE" id="PS50146">
    <property type="entry name" value="DAGK"/>
    <property type="match status" value="1"/>
</dbReference>
<comment type="caution">
    <text evidence="13">The sequence shown here is derived from an EMBL/GenBank/DDBJ whole genome shotgun (WGS) entry which is preliminary data.</text>
</comment>
<evidence type="ECO:0000313" key="14">
    <source>
        <dbReference type="Proteomes" id="UP000240418"/>
    </source>
</evidence>
<evidence type="ECO:0000256" key="10">
    <source>
        <dbReference type="ARBA" id="ARBA00023209"/>
    </source>
</evidence>
<keyword evidence="14" id="KW-1185">Reference proteome</keyword>
<dbReference type="SMART" id="SM00046">
    <property type="entry name" value="DAGKc"/>
    <property type="match status" value="1"/>
</dbReference>
<keyword evidence="8" id="KW-0460">Magnesium</keyword>
<dbReference type="PANTHER" id="PTHR12358">
    <property type="entry name" value="SPHINGOSINE KINASE"/>
    <property type="match status" value="1"/>
</dbReference>
<keyword evidence="5" id="KW-0547">Nucleotide-binding</keyword>
<evidence type="ECO:0000256" key="8">
    <source>
        <dbReference type="ARBA" id="ARBA00022842"/>
    </source>
</evidence>